<proteinExistence type="predicted"/>
<protein>
    <submittedName>
        <fullName evidence="1">Uncharacterized protein</fullName>
    </submittedName>
</protein>
<accession>A0ABS1GHF9</accession>
<keyword evidence="2" id="KW-1185">Reference proteome</keyword>
<sequence>MKRIFISFLMIFSLSFSGEIEETCNAYVSILDACDVENQDCEKLGEALENSLLKRNVNPQTAKHFHQQCSKICSLPEGKYPQIREQIKQACITSLKE</sequence>
<dbReference type="RefSeq" id="WP_200673684.1">
    <property type="nucleotide sequence ID" value="NZ_JAACYA010000001.1"/>
</dbReference>
<comment type="caution">
    <text evidence="1">The sequence shown here is derived from an EMBL/GenBank/DDBJ whole genome shotgun (WGS) entry which is preliminary data.</text>
</comment>
<dbReference type="Proteomes" id="UP000772812">
    <property type="component" value="Unassembled WGS sequence"/>
</dbReference>
<dbReference type="EMBL" id="JAACYA010000001">
    <property type="protein sequence ID" value="MBK3332306.1"/>
    <property type="molecule type" value="Genomic_DNA"/>
</dbReference>
<gene>
    <name evidence="1" type="ORF">GWK41_04395</name>
</gene>
<name>A0ABS1GHF9_9AQUI</name>
<evidence type="ECO:0000313" key="2">
    <source>
        <dbReference type="Proteomes" id="UP000772812"/>
    </source>
</evidence>
<reference evidence="1 2" key="1">
    <citation type="journal article" date="2021" name="Syst. Appl. Microbiol.">
        <title>Persephonella atlantica sp. nov.: How to adapt to physico-chemical gradients in high temperature hydrothermal habitats.</title>
        <authorList>
            <person name="Francois D.X."/>
            <person name="Godfroy A."/>
            <person name="Mathien C."/>
            <person name="Aube J."/>
            <person name="Cathalot C."/>
            <person name="Lesongeur F."/>
            <person name="L'Haridon S."/>
            <person name="Philippon X."/>
            <person name="Roussel E.G."/>
        </authorList>
    </citation>
    <scope>NUCLEOTIDE SEQUENCE [LARGE SCALE GENOMIC DNA]</scope>
    <source>
        <strain evidence="1 2">MO1340</strain>
    </source>
</reference>
<organism evidence="1 2">
    <name type="scientific">Persephonella atlantica</name>
    <dbReference type="NCBI Taxonomy" id="2699429"/>
    <lineage>
        <taxon>Bacteria</taxon>
        <taxon>Pseudomonadati</taxon>
        <taxon>Aquificota</taxon>
        <taxon>Aquificia</taxon>
        <taxon>Aquificales</taxon>
        <taxon>Hydrogenothermaceae</taxon>
        <taxon>Persephonella</taxon>
    </lineage>
</organism>
<evidence type="ECO:0000313" key="1">
    <source>
        <dbReference type="EMBL" id="MBK3332306.1"/>
    </source>
</evidence>